<evidence type="ECO:0000256" key="7">
    <source>
        <dbReference type="RuleBase" id="RU003971"/>
    </source>
</evidence>
<evidence type="ECO:0000313" key="10">
    <source>
        <dbReference type="EMBL" id="KAF6210854.1"/>
    </source>
</evidence>
<dbReference type="PROSITE" id="PS01121">
    <property type="entry name" value="CASPASE_HIS"/>
    <property type="match status" value="1"/>
</dbReference>
<evidence type="ECO:0000256" key="3">
    <source>
        <dbReference type="ARBA" id="ARBA00022703"/>
    </source>
</evidence>
<dbReference type="SUPFAM" id="SSF52129">
    <property type="entry name" value="Caspase-like"/>
    <property type="match status" value="2"/>
</dbReference>
<keyword evidence="3" id="KW-0053">Apoptosis</keyword>
<dbReference type="GO" id="GO:0043525">
    <property type="term" value="P:positive regulation of neuron apoptotic process"/>
    <property type="evidence" value="ECO:0007669"/>
    <property type="project" value="TreeGrafter"/>
</dbReference>
<keyword evidence="5" id="KW-0788">Thiol protease</keyword>
<evidence type="ECO:0008006" key="12">
    <source>
        <dbReference type="Google" id="ProtNLM"/>
    </source>
</evidence>
<dbReference type="AlphaFoldDB" id="A0A8S9XQF2"/>
<feature type="domain" description="Caspase family p10" evidence="8">
    <location>
        <begin position="541"/>
        <end position="623"/>
    </location>
</feature>
<evidence type="ECO:0000256" key="4">
    <source>
        <dbReference type="ARBA" id="ARBA00022801"/>
    </source>
</evidence>
<name>A0A8S9XQF2_APOLU</name>
<sequence>MLSRQRGRLFREKWCRGTYLLRKIFTSLSEMSEVSAKENGVSVVDANQLPADVETDEPDVLGFGSSSAGSRFKKPVAKMSVDAGALFYKMSHKKRGVCLILNNEKFFVPGLKDRSGTQADRDNLVKTFKDLGFEVIARDNLTCSATIKEVKEVAEKDHSDSDCFVMCVLSHGEEGVIFATDAPYKHDQIFSPFTADNCPTLAGKPKLFFLQACQGSRLDGGLTMSTQVDSSPNYKIPVHADFLVAYSTIPGFYSWRNTGKGSWFIQALVMELQESAMLYDILTLLTFVNRRVAIDFESNVPDNTMMHAKKQVPFITFIDLSTTLKSTYLLGKIFASISEMSEVSAKENGVSVVDGNQLPAAVETDEPDVLGFRSSSAGSRRKKSVAKMSVDAGALFYKMNHKKRGVCLILNYEKFFVSGYDDRTGTQVDRDNLEKTFKDLGFEVIVRDNLTCSATIKQVNEVAERDYSDSDCFVMCVLSHGKEGVILATDALYKHDQILSPFTADKCPTLAGKPKMFFLQVCQGKGLDDGLTLSTQLDSGTSYKIPIHADFLVAYSTIPGSWFIQALVTELQESAEHYDILTILTFVNRRVAIDFESNSEDPSLHAKKQVPYITFKLTRLVKFPFEEAKEASSKAS</sequence>
<keyword evidence="6" id="KW-0865">Zymogen</keyword>
<accession>A0A8S9XQF2</accession>
<dbReference type="PROSITE" id="PS50207">
    <property type="entry name" value="CASPASE_P10"/>
    <property type="match status" value="2"/>
</dbReference>
<gene>
    <name evidence="10" type="ORF">GE061_013965</name>
</gene>
<dbReference type="PROSITE" id="PS01122">
    <property type="entry name" value="CASPASE_CYS"/>
    <property type="match status" value="1"/>
</dbReference>
<dbReference type="Proteomes" id="UP000466442">
    <property type="component" value="Linkage Group LG5"/>
</dbReference>
<dbReference type="EMBL" id="WIXP02000005">
    <property type="protein sequence ID" value="KAF6210854.1"/>
    <property type="molecule type" value="Genomic_DNA"/>
</dbReference>
<organism evidence="10 11">
    <name type="scientific">Apolygus lucorum</name>
    <name type="common">Small green plant bug</name>
    <name type="synonym">Lygocoris lucorum</name>
    <dbReference type="NCBI Taxonomy" id="248454"/>
    <lineage>
        <taxon>Eukaryota</taxon>
        <taxon>Metazoa</taxon>
        <taxon>Ecdysozoa</taxon>
        <taxon>Arthropoda</taxon>
        <taxon>Hexapoda</taxon>
        <taxon>Insecta</taxon>
        <taxon>Pterygota</taxon>
        <taxon>Neoptera</taxon>
        <taxon>Paraneoptera</taxon>
        <taxon>Hemiptera</taxon>
        <taxon>Heteroptera</taxon>
        <taxon>Panheteroptera</taxon>
        <taxon>Cimicomorpha</taxon>
        <taxon>Miridae</taxon>
        <taxon>Mirini</taxon>
        <taxon>Apolygus</taxon>
    </lineage>
</organism>
<dbReference type="GO" id="GO:0045476">
    <property type="term" value="P:nurse cell apoptotic process"/>
    <property type="evidence" value="ECO:0007669"/>
    <property type="project" value="UniProtKB-ARBA"/>
</dbReference>
<dbReference type="InterPro" id="IPR029030">
    <property type="entry name" value="Caspase-like_dom_sf"/>
</dbReference>
<evidence type="ECO:0000256" key="2">
    <source>
        <dbReference type="ARBA" id="ARBA00022670"/>
    </source>
</evidence>
<dbReference type="PROSITE" id="PS50208">
    <property type="entry name" value="CASPASE_P20"/>
    <property type="match status" value="2"/>
</dbReference>
<evidence type="ECO:0000259" key="9">
    <source>
        <dbReference type="PROSITE" id="PS50208"/>
    </source>
</evidence>
<dbReference type="GO" id="GO:0004197">
    <property type="term" value="F:cysteine-type endopeptidase activity"/>
    <property type="evidence" value="ECO:0007669"/>
    <property type="project" value="InterPro"/>
</dbReference>
<dbReference type="FunFam" id="3.40.50.1460:FF:000001">
    <property type="entry name" value="Caspase-3 preproprotein"/>
    <property type="match status" value="1"/>
</dbReference>
<feature type="domain" description="Caspase family p20" evidence="9">
    <location>
        <begin position="403"/>
        <end position="526"/>
    </location>
</feature>
<dbReference type="GO" id="GO:1990525">
    <property type="term" value="F:BIR domain binding"/>
    <property type="evidence" value="ECO:0007669"/>
    <property type="project" value="UniProtKB-ARBA"/>
</dbReference>
<evidence type="ECO:0000256" key="6">
    <source>
        <dbReference type="ARBA" id="ARBA00023145"/>
    </source>
</evidence>
<dbReference type="OrthoDB" id="6116485at2759"/>
<keyword evidence="11" id="KW-1185">Reference proteome</keyword>
<dbReference type="InterPro" id="IPR001309">
    <property type="entry name" value="Pept_C14_p20"/>
</dbReference>
<dbReference type="Pfam" id="PF00656">
    <property type="entry name" value="Peptidase_C14"/>
    <property type="match status" value="2"/>
</dbReference>
<protein>
    <recommendedName>
        <fullName evidence="12">Caspase</fullName>
    </recommendedName>
</protein>
<comment type="similarity">
    <text evidence="1 7">Belongs to the peptidase C14A family.</text>
</comment>
<evidence type="ECO:0000256" key="5">
    <source>
        <dbReference type="ARBA" id="ARBA00022807"/>
    </source>
</evidence>
<dbReference type="PANTHER" id="PTHR10454:SF245">
    <property type="entry name" value="CASPASE-RELATED"/>
    <property type="match status" value="1"/>
</dbReference>
<dbReference type="GO" id="GO:0005737">
    <property type="term" value="C:cytoplasm"/>
    <property type="evidence" value="ECO:0007669"/>
    <property type="project" value="TreeGrafter"/>
</dbReference>
<feature type="domain" description="Caspase family p10" evidence="8">
    <location>
        <begin position="232"/>
        <end position="313"/>
    </location>
</feature>
<reference evidence="10" key="1">
    <citation type="journal article" date="2021" name="Mol. Ecol. Resour.">
        <title>Apolygus lucorum genome provides insights into omnivorousness and mesophyll feeding.</title>
        <authorList>
            <person name="Liu Y."/>
            <person name="Liu H."/>
            <person name="Wang H."/>
            <person name="Huang T."/>
            <person name="Liu B."/>
            <person name="Yang B."/>
            <person name="Yin L."/>
            <person name="Li B."/>
            <person name="Zhang Y."/>
            <person name="Zhang S."/>
            <person name="Jiang F."/>
            <person name="Zhang X."/>
            <person name="Ren Y."/>
            <person name="Wang B."/>
            <person name="Wang S."/>
            <person name="Lu Y."/>
            <person name="Wu K."/>
            <person name="Fan W."/>
            <person name="Wang G."/>
        </authorList>
    </citation>
    <scope>NUCLEOTIDE SEQUENCE</scope>
    <source>
        <strain evidence="10">12Hb</strain>
    </source>
</reference>
<keyword evidence="2" id="KW-0645">Protease</keyword>
<dbReference type="InterPro" id="IPR002398">
    <property type="entry name" value="Pept_C14"/>
</dbReference>
<dbReference type="PRINTS" id="PR00376">
    <property type="entry name" value="IL1BCENZYME"/>
</dbReference>
<proteinExistence type="inferred from homology"/>
<evidence type="ECO:0000256" key="1">
    <source>
        <dbReference type="ARBA" id="ARBA00010134"/>
    </source>
</evidence>
<dbReference type="InterPro" id="IPR016129">
    <property type="entry name" value="Caspase_his_AS"/>
</dbReference>
<feature type="domain" description="Caspase family p20" evidence="9">
    <location>
        <begin position="94"/>
        <end position="217"/>
    </location>
</feature>
<comment type="caution">
    <text evidence="10">The sequence shown here is derived from an EMBL/GenBank/DDBJ whole genome shotgun (WGS) entry which is preliminary data.</text>
</comment>
<keyword evidence="4" id="KW-0378">Hydrolase</keyword>
<dbReference type="PANTHER" id="PTHR10454">
    <property type="entry name" value="CASPASE"/>
    <property type="match status" value="1"/>
</dbReference>
<dbReference type="Gene3D" id="3.40.50.1460">
    <property type="match status" value="2"/>
</dbReference>
<dbReference type="InterPro" id="IPR002138">
    <property type="entry name" value="Pept_C14_p10"/>
</dbReference>
<evidence type="ECO:0000313" key="11">
    <source>
        <dbReference type="Proteomes" id="UP000466442"/>
    </source>
</evidence>
<dbReference type="GO" id="GO:0006508">
    <property type="term" value="P:proteolysis"/>
    <property type="evidence" value="ECO:0007669"/>
    <property type="project" value="UniProtKB-KW"/>
</dbReference>
<dbReference type="InterPro" id="IPR033139">
    <property type="entry name" value="Caspase_cys_AS"/>
</dbReference>
<dbReference type="InterPro" id="IPR011600">
    <property type="entry name" value="Pept_C14_caspase"/>
</dbReference>
<dbReference type="CDD" id="cd00032">
    <property type="entry name" value="CASc"/>
    <property type="match status" value="2"/>
</dbReference>
<dbReference type="InterPro" id="IPR015917">
    <property type="entry name" value="Pept_C14A"/>
</dbReference>
<dbReference type="GO" id="GO:0016322">
    <property type="term" value="P:neuron remodeling"/>
    <property type="evidence" value="ECO:0007669"/>
    <property type="project" value="UniProtKB-ARBA"/>
</dbReference>
<dbReference type="SMART" id="SM00115">
    <property type="entry name" value="CASc"/>
    <property type="match status" value="2"/>
</dbReference>
<evidence type="ECO:0000259" key="8">
    <source>
        <dbReference type="PROSITE" id="PS50207"/>
    </source>
</evidence>
<dbReference type="GO" id="GO:0045751">
    <property type="term" value="P:negative regulation of Toll signaling pathway"/>
    <property type="evidence" value="ECO:0007669"/>
    <property type="project" value="UniProtKB-ARBA"/>
</dbReference>